<dbReference type="AlphaFoldDB" id="A0A0S2TBI7"/>
<dbReference type="KEGG" id="tee:Tel_04560"/>
<evidence type="ECO:0008006" key="3">
    <source>
        <dbReference type="Google" id="ProtNLM"/>
    </source>
</evidence>
<name>A0A0S2TBI7_9GAMM</name>
<organism evidence="1 2">
    <name type="scientific">Candidatus Tenderia electrophaga</name>
    <dbReference type="NCBI Taxonomy" id="1748243"/>
    <lineage>
        <taxon>Bacteria</taxon>
        <taxon>Pseudomonadati</taxon>
        <taxon>Pseudomonadota</taxon>
        <taxon>Gammaproteobacteria</taxon>
        <taxon>Candidatus Tenderiales</taxon>
        <taxon>Candidatus Tenderiaceae</taxon>
        <taxon>Candidatus Tenderia</taxon>
    </lineage>
</organism>
<reference evidence="1" key="1">
    <citation type="submission" date="2015-10" db="EMBL/GenBank/DDBJ databases">
        <title>Description of Candidatus Tenderia electrophaga gen. nov, sp. nov., an Uncultivated Electroautotroph from a Biocathode Enrichment.</title>
        <authorList>
            <person name="Eddie B.J."/>
            <person name="Malanoski A.P."/>
            <person name="Wang Z."/>
            <person name="Hall R.J."/>
            <person name="Oh S.D."/>
            <person name="Heiner C."/>
            <person name="Lin B."/>
            <person name="Strycharz-Glaven S.M."/>
        </authorList>
    </citation>
    <scope>NUCLEOTIDE SEQUENCE [LARGE SCALE GENOMIC DNA]</scope>
    <source>
        <strain evidence="1">NRL1</strain>
    </source>
</reference>
<dbReference type="STRING" id="1748243.Tel_04560"/>
<evidence type="ECO:0000313" key="2">
    <source>
        <dbReference type="Proteomes" id="UP000055136"/>
    </source>
</evidence>
<proteinExistence type="predicted"/>
<gene>
    <name evidence="1" type="ORF">Tel_04560</name>
</gene>
<dbReference type="Pfam" id="PF12261">
    <property type="entry name" value="T_hemolysin"/>
    <property type="match status" value="1"/>
</dbReference>
<dbReference type="InterPro" id="IPR022050">
    <property type="entry name" value="T_hemolysin"/>
</dbReference>
<dbReference type="Proteomes" id="UP000055136">
    <property type="component" value="Chromosome"/>
</dbReference>
<accession>A0A0S2TBI7</accession>
<dbReference type="EMBL" id="CP013099">
    <property type="protein sequence ID" value="ALP52477.1"/>
    <property type="molecule type" value="Genomic_DNA"/>
</dbReference>
<sequence length="259" mass="28402">MTISSAHISLSDRHDGVARQHAVELELLAAGEAPRGEVERFIQTVFKRAYGARISTFLPYLLSMREEDRVVAALGIRPASLSKLFLETYLDRPLENLLAAKTGRPIDRSRLVEVGNLASGHGGGARALIITLTAYLKGAGYAWVAFTATPQVRNNFAKLGIDLMPLARADGRRLGAAVNDWGSYYAQDPVVVAANVAAGGASLRRAMSAEQLFPTAQRLWDDAVNAGRRGCLWQPPRRLSAQWPEWMLDSDIHSYDFDI</sequence>
<keyword evidence="2" id="KW-1185">Reference proteome</keyword>
<evidence type="ECO:0000313" key="1">
    <source>
        <dbReference type="EMBL" id="ALP52477.1"/>
    </source>
</evidence>
<protein>
    <recommendedName>
        <fullName evidence="3">Thermostable hemolysin</fullName>
    </recommendedName>
</protein>